<feature type="domain" description="NADP-dependent oxidoreductase" evidence="4">
    <location>
        <begin position="3"/>
        <end position="122"/>
    </location>
</feature>
<dbReference type="InterPro" id="IPR020471">
    <property type="entry name" value="AKR"/>
</dbReference>
<dbReference type="Gene3D" id="3.20.20.100">
    <property type="entry name" value="NADP-dependent oxidoreductase domain"/>
    <property type="match status" value="1"/>
</dbReference>
<reference evidence="6" key="1">
    <citation type="submission" date="2022-11" db="UniProtKB">
        <authorList>
            <consortium name="WormBaseParasite"/>
        </authorList>
    </citation>
    <scope>IDENTIFICATION</scope>
</reference>
<dbReference type="PANTHER" id="PTHR43827:SF3">
    <property type="entry name" value="NADP-DEPENDENT OXIDOREDUCTASE DOMAIN-CONTAINING PROTEIN"/>
    <property type="match status" value="1"/>
</dbReference>
<sequence>MVKHLREFDDYAKIKPAVNQCEFHPHNTCPDLLNYCSERNIHFQAYSSLGSPRSRQALFKEPSVLEMCRKYDCQPAQLLLAWAINQNVSVLPKTVNLDHLKSNVKAANISIQKSDIDLLKNLKTVKRYCWDPTAVA</sequence>
<protein>
    <submittedName>
        <fullName evidence="6">NADP-dependent oxidoreductase domain-containing protein</fullName>
    </submittedName>
</protein>
<dbReference type="SUPFAM" id="SSF51430">
    <property type="entry name" value="NAD(P)-linked oxidoreductase"/>
    <property type="match status" value="1"/>
</dbReference>
<proteinExistence type="inferred from homology"/>
<comment type="similarity">
    <text evidence="1">Belongs to the aldo/keto reductase family.</text>
</comment>
<evidence type="ECO:0000313" key="6">
    <source>
        <dbReference type="WBParaSite" id="nRc.2.0.1.t15772-RA"/>
    </source>
</evidence>
<evidence type="ECO:0000256" key="1">
    <source>
        <dbReference type="ARBA" id="ARBA00007905"/>
    </source>
</evidence>
<dbReference type="PANTHER" id="PTHR43827">
    <property type="entry name" value="2,5-DIKETO-D-GLUCONIC ACID REDUCTASE"/>
    <property type="match status" value="1"/>
</dbReference>
<dbReference type="AlphaFoldDB" id="A0A915IP61"/>
<keyword evidence="5" id="KW-1185">Reference proteome</keyword>
<dbReference type="OMA" id="DWTIQEI"/>
<dbReference type="GO" id="GO:0016616">
    <property type="term" value="F:oxidoreductase activity, acting on the CH-OH group of donors, NAD or NADP as acceptor"/>
    <property type="evidence" value="ECO:0007669"/>
    <property type="project" value="UniProtKB-ARBA"/>
</dbReference>
<evidence type="ECO:0000256" key="2">
    <source>
        <dbReference type="ARBA" id="ARBA00022857"/>
    </source>
</evidence>
<evidence type="ECO:0000256" key="3">
    <source>
        <dbReference type="ARBA" id="ARBA00023002"/>
    </source>
</evidence>
<evidence type="ECO:0000259" key="4">
    <source>
        <dbReference type="Pfam" id="PF00248"/>
    </source>
</evidence>
<evidence type="ECO:0000313" key="5">
    <source>
        <dbReference type="Proteomes" id="UP000887565"/>
    </source>
</evidence>
<organism evidence="5 6">
    <name type="scientific">Romanomermis culicivorax</name>
    <name type="common">Nematode worm</name>
    <dbReference type="NCBI Taxonomy" id="13658"/>
    <lineage>
        <taxon>Eukaryota</taxon>
        <taxon>Metazoa</taxon>
        <taxon>Ecdysozoa</taxon>
        <taxon>Nematoda</taxon>
        <taxon>Enoplea</taxon>
        <taxon>Dorylaimia</taxon>
        <taxon>Mermithida</taxon>
        <taxon>Mermithoidea</taxon>
        <taxon>Mermithidae</taxon>
        <taxon>Romanomermis</taxon>
    </lineage>
</organism>
<name>A0A915IP61_ROMCU</name>
<dbReference type="Pfam" id="PF00248">
    <property type="entry name" value="Aldo_ket_red"/>
    <property type="match status" value="1"/>
</dbReference>
<keyword evidence="2" id="KW-0521">NADP</keyword>
<accession>A0A915IP61</accession>
<dbReference type="InterPro" id="IPR023210">
    <property type="entry name" value="NADP_OxRdtase_dom"/>
</dbReference>
<dbReference type="PRINTS" id="PR00069">
    <property type="entry name" value="ALDKETRDTASE"/>
</dbReference>
<dbReference type="WBParaSite" id="nRc.2.0.1.t15772-RA">
    <property type="protein sequence ID" value="nRc.2.0.1.t15772-RA"/>
    <property type="gene ID" value="nRc.2.0.1.g15772"/>
</dbReference>
<keyword evidence="3" id="KW-0560">Oxidoreductase</keyword>
<dbReference type="Proteomes" id="UP000887565">
    <property type="component" value="Unplaced"/>
</dbReference>
<dbReference type="InterPro" id="IPR036812">
    <property type="entry name" value="NAD(P)_OxRdtase_dom_sf"/>
</dbReference>